<feature type="region of interest" description="Disordered" evidence="1">
    <location>
        <begin position="192"/>
        <end position="230"/>
    </location>
</feature>
<dbReference type="Proteomes" id="UP000267029">
    <property type="component" value="Unassembled WGS sequence"/>
</dbReference>
<reference evidence="2 3" key="1">
    <citation type="submission" date="2018-10" db="EMBL/GenBank/DDBJ databases">
        <authorList>
            <consortium name="Pathogen Informatics"/>
        </authorList>
    </citation>
    <scope>NUCLEOTIDE SEQUENCE [LARGE SCALE GENOMIC DNA]</scope>
</reference>
<gene>
    <name evidence="2" type="ORF">MCOS_LOCUS4690</name>
</gene>
<protein>
    <submittedName>
        <fullName evidence="2">Uncharacterized protein</fullName>
    </submittedName>
</protein>
<evidence type="ECO:0000313" key="3">
    <source>
        <dbReference type="Proteomes" id="UP000267029"/>
    </source>
</evidence>
<keyword evidence="3" id="KW-1185">Reference proteome</keyword>
<dbReference type="EMBL" id="UXSR01002087">
    <property type="protein sequence ID" value="VDD78687.1"/>
    <property type="molecule type" value="Genomic_DNA"/>
</dbReference>
<sequence length="386" mass="41621">MDGAAGHADTTVGKCCGGKRAQRRRGSRWVGVTGVCVSPQTSARNCSPAAPGPAWSPCSTTHGCACLGVAFFQSRRVLVAGLNPGDLHAGQWTGLVTPQYLDASWPNSLAVFQERLLQVVKFGVVVLARGGTCRVGTVFSGRSVVKPAVWRDSSAPVSRANRSGCSNLLRSDALTQQSQNLQIRQNHIFASLDPSSTASPREPSIRPRTRRDSASHPATTFKRPPWPPPREHHAGLVVRGQCIEKKPVTSASCASSCVRVVAAAGQGTYLGCELIYQAIQSGLDHFIRSNLRRNVAHRQQNDHCQSVRFVVVVVVVKDGCRLELFGAVTPLTASMVATDRLSSELPLRSERSTIFVVNASRMSVCLAMSVPKMHLRKQKGSIRLRA</sequence>
<accession>A0A0R3UCP1</accession>
<evidence type="ECO:0000313" key="2">
    <source>
        <dbReference type="EMBL" id="VDD78687.1"/>
    </source>
</evidence>
<evidence type="ECO:0000256" key="1">
    <source>
        <dbReference type="SAM" id="MobiDB-lite"/>
    </source>
</evidence>
<proteinExistence type="predicted"/>
<dbReference type="AlphaFoldDB" id="A0A0R3UCP1"/>
<organism evidence="2 3">
    <name type="scientific">Mesocestoides corti</name>
    <name type="common">Flatworm</name>
    <dbReference type="NCBI Taxonomy" id="53468"/>
    <lineage>
        <taxon>Eukaryota</taxon>
        <taxon>Metazoa</taxon>
        <taxon>Spiralia</taxon>
        <taxon>Lophotrochozoa</taxon>
        <taxon>Platyhelminthes</taxon>
        <taxon>Cestoda</taxon>
        <taxon>Eucestoda</taxon>
        <taxon>Cyclophyllidea</taxon>
        <taxon>Mesocestoididae</taxon>
        <taxon>Mesocestoides</taxon>
    </lineage>
</organism>
<name>A0A0R3UCP1_MESCO</name>